<dbReference type="Gene3D" id="2.30.30.870">
    <property type="entry name" value="Pelota, domain A"/>
    <property type="match status" value="1"/>
</dbReference>
<dbReference type="PANTHER" id="PTHR10853">
    <property type="entry name" value="PELOTA"/>
    <property type="match status" value="1"/>
</dbReference>
<feature type="domain" description="Pelota N-terminal" evidence="2">
    <location>
        <begin position="48"/>
        <end position="87"/>
    </location>
</feature>
<dbReference type="AlphaFoldDB" id="A0A6P7TQC1"/>
<evidence type="ECO:0000259" key="1">
    <source>
        <dbReference type="Pfam" id="PF03464"/>
    </source>
</evidence>
<protein>
    <submittedName>
        <fullName evidence="4">Protein pelota homolog</fullName>
    </submittedName>
</protein>
<reference evidence="4" key="1">
    <citation type="submission" date="2025-08" db="UniProtKB">
        <authorList>
            <consortium name="RefSeq"/>
        </authorList>
    </citation>
    <scope>IDENTIFICATION</scope>
</reference>
<dbReference type="KEGG" id="osn:115227829"/>
<dbReference type="InterPro" id="IPR042226">
    <property type="entry name" value="eFR1_2_sf"/>
</dbReference>
<dbReference type="Gene3D" id="3.30.420.60">
    <property type="entry name" value="eRF1 domain 2"/>
    <property type="match status" value="1"/>
</dbReference>
<dbReference type="GO" id="GO:0070966">
    <property type="term" value="P:nuclear-transcribed mRNA catabolic process, no-go decay"/>
    <property type="evidence" value="ECO:0007669"/>
    <property type="project" value="InterPro"/>
</dbReference>
<evidence type="ECO:0000313" key="3">
    <source>
        <dbReference type="Proteomes" id="UP000515154"/>
    </source>
</evidence>
<proteinExistence type="predicted"/>
<feature type="domain" description="eRF1" evidence="1">
    <location>
        <begin position="96"/>
        <end position="129"/>
    </location>
</feature>
<dbReference type="InterPro" id="IPR005141">
    <property type="entry name" value="eRF1_2"/>
</dbReference>
<dbReference type="SUPFAM" id="SSF159065">
    <property type="entry name" value="Dom34/Pelota N-terminal domain-like"/>
    <property type="match status" value="1"/>
</dbReference>
<dbReference type="Pfam" id="PF26356">
    <property type="entry name" value="Pelota_N"/>
    <property type="match status" value="1"/>
</dbReference>
<dbReference type="Proteomes" id="UP000515154">
    <property type="component" value="Unplaced"/>
</dbReference>
<dbReference type="RefSeq" id="XP_029654409.1">
    <property type="nucleotide sequence ID" value="XM_029798549.1"/>
</dbReference>
<sequence>MTTHPRAGPRGGTGAAAPAGMLICAEEIGRRSFDKTEDVAQRRQLYPHNDRGEIGAYHTLELGIGRQVTLGKSEWDSYCVERLSQAVNPMTNSDLMAIIMQEGTAYVCLITKSMTIERDKIQVNIPRKRPNFMGDFNKVWLFVGK</sequence>
<keyword evidence="3" id="KW-1185">Reference proteome</keyword>
<evidence type="ECO:0000259" key="2">
    <source>
        <dbReference type="Pfam" id="PF26356"/>
    </source>
</evidence>
<dbReference type="GO" id="GO:0071025">
    <property type="term" value="P:RNA surveillance"/>
    <property type="evidence" value="ECO:0007669"/>
    <property type="project" value="InterPro"/>
</dbReference>
<dbReference type="Pfam" id="PF03464">
    <property type="entry name" value="eRF1_2"/>
    <property type="match status" value="1"/>
</dbReference>
<dbReference type="InterPro" id="IPR004405">
    <property type="entry name" value="TF_pelota"/>
</dbReference>
<gene>
    <name evidence="4" type="primary">LOC115227829</name>
</gene>
<dbReference type="InterPro" id="IPR058547">
    <property type="entry name" value="Pelota_N"/>
</dbReference>
<dbReference type="GO" id="GO:0032790">
    <property type="term" value="P:ribosome disassembly"/>
    <property type="evidence" value="ECO:0007669"/>
    <property type="project" value="TreeGrafter"/>
</dbReference>
<name>A0A6P7TQC1_9MOLL</name>
<dbReference type="SUPFAM" id="SSF53137">
    <property type="entry name" value="Translational machinery components"/>
    <property type="match status" value="1"/>
</dbReference>
<accession>A0A6P7TQC1</accession>
<dbReference type="GO" id="GO:0005737">
    <property type="term" value="C:cytoplasm"/>
    <property type="evidence" value="ECO:0007669"/>
    <property type="project" value="TreeGrafter"/>
</dbReference>
<dbReference type="InterPro" id="IPR038069">
    <property type="entry name" value="Pelota/DOM34_N"/>
</dbReference>
<dbReference type="GO" id="GO:0070651">
    <property type="term" value="P:nonfunctional rRNA decay"/>
    <property type="evidence" value="ECO:0007669"/>
    <property type="project" value="TreeGrafter"/>
</dbReference>
<dbReference type="GO" id="GO:0070481">
    <property type="term" value="P:nuclear-transcribed mRNA catabolic process, non-stop decay"/>
    <property type="evidence" value="ECO:0007669"/>
    <property type="project" value="InterPro"/>
</dbReference>
<dbReference type="PANTHER" id="PTHR10853:SF0">
    <property type="entry name" value="PROTEIN PELOTA HOMOLOG"/>
    <property type="match status" value="1"/>
</dbReference>
<organism evidence="3 4">
    <name type="scientific">Octopus sinensis</name>
    <name type="common">East Asian common octopus</name>
    <dbReference type="NCBI Taxonomy" id="2607531"/>
    <lineage>
        <taxon>Eukaryota</taxon>
        <taxon>Metazoa</taxon>
        <taxon>Spiralia</taxon>
        <taxon>Lophotrochozoa</taxon>
        <taxon>Mollusca</taxon>
        <taxon>Cephalopoda</taxon>
        <taxon>Coleoidea</taxon>
        <taxon>Octopodiformes</taxon>
        <taxon>Octopoda</taxon>
        <taxon>Incirrata</taxon>
        <taxon>Octopodidae</taxon>
        <taxon>Octopus</taxon>
    </lineage>
</organism>
<evidence type="ECO:0000313" key="4">
    <source>
        <dbReference type="RefSeq" id="XP_029654409.1"/>
    </source>
</evidence>